<dbReference type="PANTHER" id="PTHR30560:SF3">
    <property type="entry name" value="TRIGGER FACTOR-LIKE PROTEIN TIG, CHLOROPLASTIC"/>
    <property type="match status" value="1"/>
</dbReference>
<evidence type="ECO:0000256" key="9">
    <source>
        <dbReference type="ARBA" id="ARBA00029986"/>
    </source>
</evidence>
<dbReference type="GO" id="GO:0003755">
    <property type="term" value="F:peptidyl-prolyl cis-trans isomerase activity"/>
    <property type="evidence" value="ECO:0007669"/>
    <property type="project" value="UniProtKB-KW"/>
</dbReference>
<comment type="caution">
    <text evidence="13">The sequence shown here is derived from an EMBL/GenBank/DDBJ whole genome shotgun (WGS) entry which is preliminary data.</text>
</comment>
<dbReference type="GO" id="GO:0015031">
    <property type="term" value="P:protein transport"/>
    <property type="evidence" value="ECO:0007669"/>
    <property type="project" value="InterPro"/>
</dbReference>
<dbReference type="InterPro" id="IPR008880">
    <property type="entry name" value="Trigger_fac_C"/>
</dbReference>
<dbReference type="EMBL" id="DRND01000135">
    <property type="protein sequence ID" value="HFC46556.1"/>
    <property type="molecule type" value="Genomic_DNA"/>
</dbReference>
<dbReference type="InterPro" id="IPR027304">
    <property type="entry name" value="Trigger_fact/SurA_dom_sf"/>
</dbReference>
<dbReference type="InterPro" id="IPR005215">
    <property type="entry name" value="Trig_fac"/>
</dbReference>
<reference evidence="13" key="1">
    <citation type="journal article" date="2020" name="mSystems">
        <title>Genome- and Community-Level Interaction Insights into Carbon Utilization and Element Cycling Functions of Hydrothermarchaeota in Hydrothermal Sediment.</title>
        <authorList>
            <person name="Zhou Z."/>
            <person name="Liu Y."/>
            <person name="Xu W."/>
            <person name="Pan J."/>
            <person name="Luo Z.H."/>
            <person name="Li M."/>
        </authorList>
    </citation>
    <scope>NUCLEOTIDE SEQUENCE [LARGE SCALE GENOMIC DNA]</scope>
    <source>
        <strain evidence="13">HyVt-503</strain>
    </source>
</reference>
<dbReference type="EC" id="5.2.1.8" evidence="4"/>
<feature type="domain" description="Trigger factor C-terminal" evidence="12">
    <location>
        <begin position="265"/>
        <end position="397"/>
    </location>
</feature>
<dbReference type="Pfam" id="PF05697">
    <property type="entry name" value="Trigger_N"/>
    <property type="match status" value="1"/>
</dbReference>
<organism evidence="13">
    <name type="scientific">Dissulfuribacter thermophilus</name>
    <dbReference type="NCBI Taxonomy" id="1156395"/>
    <lineage>
        <taxon>Bacteria</taxon>
        <taxon>Pseudomonadati</taxon>
        <taxon>Thermodesulfobacteriota</taxon>
        <taxon>Dissulfuribacteria</taxon>
        <taxon>Dissulfuribacterales</taxon>
        <taxon>Dissulfuribacteraceae</taxon>
        <taxon>Dissulfuribacter</taxon>
    </lineage>
</organism>
<dbReference type="PIRSF" id="PIRSF003095">
    <property type="entry name" value="Trigger_factor"/>
    <property type="match status" value="1"/>
</dbReference>
<dbReference type="InterPro" id="IPR001179">
    <property type="entry name" value="PPIase_FKBP_dom"/>
</dbReference>
<dbReference type="GO" id="GO:0043335">
    <property type="term" value="P:protein unfolding"/>
    <property type="evidence" value="ECO:0007669"/>
    <property type="project" value="TreeGrafter"/>
</dbReference>
<dbReference type="GO" id="GO:0005737">
    <property type="term" value="C:cytoplasm"/>
    <property type="evidence" value="ECO:0007669"/>
    <property type="project" value="UniProtKB-SubCell"/>
</dbReference>
<accession>A0A7V2WST2</accession>
<dbReference type="Gene3D" id="1.10.3120.10">
    <property type="entry name" value="Trigger factor, C-terminal domain"/>
    <property type="match status" value="1"/>
</dbReference>
<feature type="domain" description="PPIase FKBP-type" evidence="10">
    <location>
        <begin position="159"/>
        <end position="240"/>
    </location>
</feature>
<evidence type="ECO:0000259" key="12">
    <source>
        <dbReference type="Pfam" id="PF05698"/>
    </source>
</evidence>
<evidence type="ECO:0000256" key="7">
    <source>
        <dbReference type="ARBA" id="ARBA00023186"/>
    </source>
</evidence>
<evidence type="ECO:0000256" key="6">
    <source>
        <dbReference type="ARBA" id="ARBA00023110"/>
    </source>
</evidence>
<feature type="domain" description="Trigger factor ribosome-binding bacterial" evidence="11">
    <location>
        <begin position="1"/>
        <end position="145"/>
    </location>
</feature>
<dbReference type="AlphaFoldDB" id="A0A7V2WST2"/>
<dbReference type="Pfam" id="PF05698">
    <property type="entry name" value="Trigger_C"/>
    <property type="match status" value="1"/>
</dbReference>
<name>A0A7V2WST2_9BACT</name>
<dbReference type="Pfam" id="PF00254">
    <property type="entry name" value="FKBP_C"/>
    <property type="match status" value="1"/>
</dbReference>
<dbReference type="InterPro" id="IPR046357">
    <property type="entry name" value="PPIase_dom_sf"/>
</dbReference>
<keyword evidence="8 13" id="KW-0413">Isomerase</keyword>
<evidence type="ECO:0000313" key="13">
    <source>
        <dbReference type="EMBL" id="HFC46556.1"/>
    </source>
</evidence>
<sequence>MKVTVEDVSPVQKRLQVEIPGEQVAIEFDRATKRIGQHVKIDGFRKGKAPKSLIKRYHGDLIQEEVLESLIRETFPKALEETDLKLITEPRLDKAGELKEGEPFSYSALLDLWPEFELPQYKGVKIERPPIEVTEEEVDEQLQALRRHFGAIESVEEERPVEEGDIVIVDFDGFHEGEPVEGLSEENYYLEVGSGYFNEEFEKKLIGAEKGKEVEIEVSYPEDALNENVAGKTILYKVTVKDIKKRVMPELDDEFAQKFGPQYKTIEDLRNRLRHQIEQDKKEAQERAMRQQLIDKILSEVDFPLPESLVEKKLVQMVDNVISHLNERGMDLESTGMSEERLKEKMREDAERQVKMEIVLDKIAEKEDISVSNEELMDYVKVSPEMRNIDPAQVSSAIA</sequence>
<dbReference type="SUPFAM" id="SSF109998">
    <property type="entry name" value="Triger factor/SurA peptide-binding domain-like"/>
    <property type="match status" value="1"/>
</dbReference>
<gene>
    <name evidence="13" type="primary">tig</name>
    <name evidence="13" type="ORF">ENJ63_01595</name>
</gene>
<evidence type="ECO:0000256" key="5">
    <source>
        <dbReference type="ARBA" id="ARBA00016902"/>
    </source>
</evidence>
<dbReference type="HAMAP" id="MF_00303">
    <property type="entry name" value="Trigger_factor_Tig"/>
    <property type="match status" value="1"/>
</dbReference>
<comment type="subcellular location">
    <subcellularLocation>
        <location evidence="2">Cytoplasm</location>
    </subcellularLocation>
</comment>
<dbReference type="InterPro" id="IPR037041">
    <property type="entry name" value="Trigger_fac_C_sf"/>
</dbReference>
<dbReference type="Gene3D" id="3.30.70.1050">
    <property type="entry name" value="Trigger factor ribosome-binding domain"/>
    <property type="match status" value="1"/>
</dbReference>
<dbReference type="SUPFAM" id="SSF54534">
    <property type="entry name" value="FKBP-like"/>
    <property type="match status" value="1"/>
</dbReference>
<dbReference type="GO" id="GO:0043022">
    <property type="term" value="F:ribosome binding"/>
    <property type="evidence" value="ECO:0007669"/>
    <property type="project" value="TreeGrafter"/>
</dbReference>
<keyword evidence="6" id="KW-0697">Rotamase</keyword>
<evidence type="ECO:0000256" key="8">
    <source>
        <dbReference type="ARBA" id="ARBA00023235"/>
    </source>
</evidence>
<feature type="non-terminal residue" evidence="13">
    <location>
        <position position="399"/>
    </location>
</feature>
<comment type="similarity">
    <text evidence="3">Belongs to the FKBP-type PPIase family. Tig subfamily.</text>
</comment>
<dbReference type="SUPFAM" id="SSF102735">
    <property type="entry name" value="Trigger factor ribosome-binding domain"/>
    <property type="match status" value="1"/>
</dbReference>
<evidence type="ECO:0000259" key="11">
    <source>
        <dbReference type="Pfam" id="PF05697"/>
    </source>
</evidence>
<protein>
    <recommendedName>
        <fullName evidence="5">Trigger factor</fullName>
        <ecNumber evidence="4">5.2.1.8</ecNumber>
    </recommendedName>
    <alternativeName>
        <fullName evidence="9">PPIase</fullName>
    </alternativeName>
</protein>
<proteinExistence type="inferred from homology"/>
<dbReference type="GO" id="GO:0044183">
    <property type="term" value="F:protein folding chaperone"/>
    <property type="evidence" value="ECO:0007669"/>
    <property type="project" value="TreeGrafter"/>
</dbReference>
<comment type="catalytic activity">
    <reaction evidence="1">
        <text>[protein]-peptidylproline (omega=180) = [protein]-peptidylproline (omega=0)</text>
        <dbReference type="Rhea" id="RHEA:16237"/>
        <dbReference type="Rhea" id="RHEA-COMP:10747"/>
        <dbReference type="Rhea" id="RHEA-COMP:10748"/>
        <dbReference type="ChEBI" id="CHEBI:83833"/>
        <dbReference type="ChEBI" id="CHEBI:83834"/>
        <dbReference type="EC" id="5.2.1.8"/>
    </reaction>
</comment>
<dbReference type="NCBIfam" id="TIGR00115">
    <property type="entry name" value="tig"/>
    <property type="match status" value="1"/>
</dbReference>
<evidence type="ECO:0000256" key="1">
    <source>
        <dbReference type="ARBA" id="ARBA00000971"/>
    </source>
</evidence>
<dbReference type="InterPro" id="IPR036611">
    <property type="entry name" value="Trigger_fac_ribosome-bd_sf"/>
</dbReference>
<dbReference type="InterPro" id="IPR008881">
    <property type="entry name" value="Trigger_fac_ribosome-bd_bac"/>
</dbReference>
<keyword evidence="7" id="KW-0143">Chaperone</keyword>
<evidence type="ECO:0000256" key="3">
    <source>
        <dbReference type="ARBA" id="ARBA00005464"/>
    </source>
</evidence>
<dbReference type="Proteomes" id="UP000885797">
    <property type="component" value="Unassembled WGS sequence"/>
</dbReference>
<evidence type="ECO:0000256" key="2">
    <source>
        <dbReference type="ARBA" id="ARBA00004496"/>
    </source>
</evidence>
<evidence type="ECO:0000256" key="4">
    <source>
        <dbReference type="ARBA" id="ARBA00013194"/>
    </source>
</evidence>
<evidence type="ECO:0000259" key="10">
    <source>
        <dbReference type="Pfam" id="PF00254"/>
    </source>
</evidence>
<dbReference type="PANTHER" id="PTHR30560">
    <property type="entry name" value="TRIGGER FACTOR CHAPERONE AND PEPTIDYL-PROLYL CIS/TRANS ISOMERASE"/>
    <property type="match status" value="1"/>
</dbReference>
<dbReference type="GO" id="GO:0051083">
    <property type="term" value="P:'de novo' cotranslational protein folding"/>
    <property type="evidence" value="ECO:0007669"/>
    <property type="project" value="TreeGrafter"/>
</dbReference>
<dbReference type="Gene3D" id="3.10.50.40">
    <property type="match status" value="1"/>
</dbReference>